<keyword evidence="10" id="KW-1185">Reference proteome</keyword>
<evidence type="ECO:0000256" key="6">
    <source>
        <dbReference type="ARBA" id="ARBA00023136"/>
    </source>
</evidence>
<evidence type="ECO:0000256" key="4">
    <source>
        <dbReference type="ARBA" id="ARBA00022692"/>
    </source>
</evidence>
<evidence type="ECO:0000259" key="8">
    <source>
        <dbReference type="PROSITE" id="PS50928"/>
    </source>
</evidence>
<dbReference type="GO" id="GO:0005886">
    <property type="term" value="C:plasma membrane"/>
    <property type="evidence" value="ECO:0007669"/>
    <property type="project" value="UniProtKB-SubCell"/>
</dbReference>
<accession>A0A3S0ARG5</accession>
<feature type="transmembrane region" description="Helical" evidence="7">
    <location>
        <begin position="185"/>
        <end position="207"/>
    </location>
</feature>
<dbReference type="PROSITE" id="PS50928">
    <property type="entry name" value="ABC_TM1"/>
    <property type="match status" value="1"/>
</dbReference>
<keyword evidence="5 7" id="KW-1133">Transmembrane helix</keyword>
<dbReference type="PANTHER" id="PTHR43744:SF9">
    <property type="entry name" value="POLYGALACTURONAN_RHAMNOGALACTURONAN TRANSPORT SYSTEM PERMEASE PROTEIN YTCP"/>
    <property type="match status" value="1"/>
</dbReference>
<dbReference type="AlphaFoldDB" id="A0A3S0ARG5"/>
<dbReference type="PANTHER" id="PTHR43744">
    <property type="entry name" value="ABC TRANSPORTER PERMEASE PROTEIN MG189-RELATED-RELATED"/>
    <property type="match status" value="1"/>
</dbReference>
<reference evidence="9 10" key="1">
    <citation type="submission" date="2018-12" db="EMBL/GenBank/DDBJ databases">
        <title>Bacillus ochoae sp. nov., Paenibacillus whitsoniae sp. nov., Paenibacillus spiritus sp. nov. Isolated from the Mars Exploration Rover during spacecraft assembly.</title>
        <authorList>
            <person name="Seuylemezian A."/>
            <person name="Vaishampayan P."/>
        </authorList>
    </citation>
    <scope>NUCLEOTIDE SEQUENCE [LARGE SCALE GENOMIC DNA]</scope>
    <source>
        <strain evidence="9 10">MER 54</strain>
    </source>
</reference>
<keyword evidence="6 7" id="KW-0472">Membrane</keyword>
<feature type="domain" description="ABC transmembrane type-1" evidence="8">
    <location>
        <begin position="77"/>
        <end position="279"/>
    </location>
</feature>
<dbReference type="Pfam" id="PF00528">
    <property type="entry name" value="BPD_transp_1"/>
    <property type="match status" value="1"/>
</dbReference>
<dbReference type="CDD" id="cd06261">
    <property type="entry name" value="TM_PBP2"/>
    <property type="match status" value="1"/>
</dbReference>
<evidence type="ECO:0000256" key="3">
    <source>
        <dbReference type="ARBA" id="ARBA00022475"/>
    </source>
</evidence>
<comment type="caution">
    <text evidence="9">The sequence shown here is derived from an EMBL/GenBank/DDBJ whole genome shotgun (WGS) entry which is preliminary data.</text>
</comment>
<feature type="transmembrane region" description="Helical" evidence="7">
    <location>
        <begin position="146"/>
        <end position="164"/>
    </location>
</feature>
<evidence type="ECO:0000313" key="10">
    <source>
        <dbReference type="Proteomes" id="UP000276128"/>
    </source>
</evidence>
<evidence type="ECO:0000313" key="9">
    <source>
        <dbReference type="EMBL" id="RTE10816.1"/>
    </source>
</evidence>
<dbReference type="OrthoDB" id="9810086at2"/>
<dbReference type="GO" id="GO:0055085">
    <property type="term" value="P:transmembrane transport"/>
    <property type="evidence" value="ECO:0007669"/>
    <property type="project" value="InterPro"/>
</dbReference>
<comment type="subcellular location">
    <subcellularLocation>
        <location evidence="1 7">Cell membrane</location>
        <topology evidence="1 7">Multi-pass membrane protein</topology>
    </subcellularLocation>
</comment>
<protein>
    <submittedName>
        <fullName evidence="9">Carbohydrate ABC transporter permease</fullName>
    </submittedName>
</protein>
<dbReference type="EMBL" id="RXHU01000015">
    <property type="protein sequence ID" value="RTE10816.1"/>
    <property type="molecule type" value="Genomic_DNA"/>
</dbReference>
<keyword evidence="2 7" id="KW-0813">Transport</keyword>
<evidence type="ECO:0000256" key="1">
    <source>
        <dbReference type="ARBA" id="ARBA00004651"/>
    </source>
</evidence>
<feature type="transmembrane region" description="Helical" evidence="7">
    <location>
        <begin position="79"/>
        <end position="100"/>
    </location>
</feature>
<evidence type="ECO:0000256" key="2">
    <source>
        <dbReference type="ARBA" id="ARBA00022448"/>
    </source>
</evidence>
<evidence type="ECO:0000256" key="7">
    <source>
        <dbReference type="RuleBase" id="RU363032"/>
    </source>
</evidence>
<dbReference type="RefSeq" id="WP_126140278.1">
    <property type="nucleotide sequence ID" value="NZ_RXHU01000015.1"/>
</dbReference>
<sequence length="294" mass="32539">MNVKLHESTGERWFKGFNILFLILVGLVCAFPFYYVVVVSFTTPNEFRQGGLLLFPKSWALLSYEYILSTKAFVKAAGVSGYLAIVGTLASLAVTSTLAYGLSRKRLKGRKLLMMAILFTTLFNPGIIPGYLIVKNLGMINHLSSLIIPVLTSGWYVLLMKGFFDSVPASLEEAARIDGCNDVSVWFRIILPLSLPSLAAFGLFYAVGYWNTFFNAVLFINDHEKWPLQILLQNLLIDSSTSMGVNTVETGLQEIPSETKKMAAVVISTLPILLVYPFLQKHFAKGAMVGSVKE</sequence>
<feature type="transmembrane region" description="Helical" evidence="7">
    <location>
        <begin position="20"/>
        <end position="38"/>
    </location>
</feature>
<feature type="transmembrane region" description="Helical" evidence="7">
    <location>
        <begin position="262"/>
        <end position="279"/>
    </location>
</feature>
<name>A0A3S0ARG5_9BACL</name>
<dbReference type="InterPro" id="IPR035906">
    <property type="entry name" value="MetI-like_sf"/>
</dbReference>
<feature type="transmembrane region" description="Helical" evidence="7">
    <location>
        <begin position="112"/>
        <end position="134"/>
    </location>
</feature>
<evidence type="ECO:0000256" key="5">
    <source>
        <dbReference type="ARBA" id="ARBA00022989"/>
    </source>
</evidence>
<comment type="similarity">
    <text evidence="7">Belongs to the binding-protein-dependent transport system permease family.</text>
</comment>
<keyword evidence="3" id="KW-1003">Cell membrane</keyword>
<dbReference type="Gene3D" id="1.10.3720.10">
    <property type="entry name" value="MetI-like"/>
    <property type="match status" value="1"/>
</dbReference>
<proteinExistence type="inferred from homology"/>
<keyword evidence="4 7" id="KW-0812">Transmembrane</keyword>
<dbReference type="InterPro" id="IPR000515">
    <property type="entry name" value="MetI-like"/>
</dbReference>
<dbReference type="Proteomes" id="UP000276128">
    <property type="component" value="Unassembled WGS sequence"/>
</dbReference>
<dbReference type="SUPFAM" id="SSF161098">
    <property type="entry name" value="MetI-like"/>
    <property type="match status" value="1"/>
</dbReference>
<organism evidence="9 10">
    <name type="scientific">Paenibacillus whitsoniae</name>
    <dbReference type="NCBI Taxonomy" id="2496558"/>
    <lineage>
        <taxon>Bacteria</taxon>
        <taxon>Bacillati</taxon>
        <taxon>Bacillota</taxon>
        <taxon>Bacilli</taxon>
        <taxon>Bacillales</taxon>
        <taxon>Paenibacillaceae</taxon>
        <taxon>Paenibacillus</taxon>
    </lineage>
</organism>
<gene>
    <name evidence="9" type="ORF">EJQ19_05990</name>
</gene>